<reference evidence="2 3" key="1">
    <citation type="submission" date="2018-05" db="EMBL/GenBank/DDBJ databases">
        <title>Genomic Encyclopedia of Type Strains, Phase IV (KMG-V): Genome sequencing to study the core and pangenomes of soil and plant-associated prokaryotes.</title>
        <authorList>
            <person name="Whitman W."/>
        </authorList>
    </citation>
    <scope>NUCLEOTIDE SEQUENCE [LARGE SCALE GENOMIC DNA]</scope>
    <source>
        <strain evidence="2 3">SCZa-39</strain>
    </source>
</reference>
<protein>
    <recommendedName>
        <fullName evidence="4">DUF4142 domain-containing protein</fullName>
    </recommendedName>
</protein>
<feature type="chain" id="PRO_5046876963" description="DUF4142 domain-containing protein" evidence="1">
    <location>
        <begin position="27"/>
        <end position="233"/>
    </location>
</feature>
<accession>A0ABX5KHS4</accession>
<sequence length="233" mass="24003">MKTTRNVICTLAIGAACAGLTTQASAFGLSNLTAAVPGMGGQSASASAVNGGNIDTFIKTAHDADQLITTSTQYMLNGVADQDVIEDQKAKRDAANNIADPKERDAALAKLNADDATIVQKALDSDKVQAKISAMNKHQLSQFSNAAFSFMVGVLKDKQLAGESSSLVSGVTANPTLLPRLSSLKDVVSSVSSQANNSAKIADGLVKLAQSGKISKLPTSASDAPKQMDSMTD</sequence>
<evidence type="ECO:0000313" key="3">
    <source>
        <dbReference type="Proteomes" id="UP000245712"/>
    </source>
</evidence>
<evidence type="ECO:0000313" key="2">
    <source>
        <dbReference type="EMBL" id="PVX79994.1"/>
    </source>
</evidence>
<organism evidence="2 3">
    <name type="scientific">Paraburkholderia unamae</name>
    <dbReference type="NCBI Taxonomy" id="219649"/>
    <lineage>
        <taxon>Bacteria</taxon>
        <taxon>Pseudomonadati</taxon>
        <taxon>Pseudomonadota</taxon>
        <taxon>Betaproteobacteria</taxon>
        <taxon>Burkholderiales</taxon>
        <taxon>Burkholderiaceae</taxon>
        <taxon>Paraburkholderia</taxon>
    </lineage>
</organism>
<evidence type="ECO:0008006" key="4">
    <source>
        <dbReference type="Google" id="ProtNLM"/>
    </source>
</evidence>
<dbReference type="Proteomes" id="UP000245712">
    <property type="component" value="Unassembled WGS sequence"/>
</dbReference>
<comment type="caution">
    <text evidence="2">The sequence shown here is derived from an EMBL/GenBank/DDBJ whole genome shotgun (WGS) entry which is preliminary data.</text>
</comment>
<keyword evidence="1" id="KW-0732">Signal</keyword>
<dbReference type="PROSITE" id="PS51257">
    <property type="entry name" value="PROKAR_LIPOPROTEIN"/>
    <property type="match status" value="1"/>
</dbReference>
<keyword evidence="3" id="KW-1185">Reference proteome</keyword>
<feature type="signal peptide" evidence="1">
    <location>
        <begin position="1"/>
        <end position="26"/>
    </location>
</feature>
<gene>
    <name evidence="2" type="ORF">C7402_112181</name>
</gene>
<dbReference type="RefSeq" id="WP_116612536.1">
    <property type="nucleotide sequence ID" value="NZ_CAJZAT010000193.1"/>
</dbReference>
<dbReference type="EMBL" id="QEOB01000012">
    <property type="protein sequence ID" value="PVX79994.1"/>
    <property type="molecule type" value="Genomic_DNA"/>
</dbReference>
<proteinExistence type="predicted"/>
<name>A0ABX5KHS4_9BURK</name>
<evidence type="ECO:0000256" key="1">
    <source>
        <dbReference type="SAM" id="SignalP"/>
    </source>
</evidence>